<accession>A0A1H5L5K9</accession>
<dbReference type="Gene3D" id="3.40.50.1820">
    <property type="entry name" value="alpha/beta hydrolase"/>
    <property type="match status" value="1"/>
</dbReference>
<evidence type="ECO:0000256" key="2">
    <source>
        <dbReference type="ARBA" id="ARBA00022825"/>
    </source>
</evidence>
<dbReference type="InterPro" id="IPR001375">
    <property type="entry name" value="Peptidase_S9_cat"/>
</dbReference>
<name>A0A1H5L5K9_9ACTN</name>
<dbReference type="SUPFAM" id="SSF82171">
    <property type="entry name" value="DPP6 N-terminal domain-like"/>
    <property type="match status" value="1"/>
</dbReference>
<keyword evidence="6" id="KW-1185">Reference proteome</keyword>
<dbReference type="InterPro" id="IPR011042">
    <property type="entry name" value="6-blade_b-propeller_TolB-like"/>
</dbReference>
<protein>
    <submittedName>
        <fullName evidence="5">Dipeptidyl aminopeptidase/acylaminoacyl peptidase</fullName>
    </submittedName>
</protein>
<dbReference type="PANTHER" id="PTHR42776:SF4">
    <property type="entry name" value="ACYLAMINO-ACID-RELEASING ENZYME"/>
    <property type="match status" value="1"/>
</dbReference>
<dbReference type="Gene3D" id="2.120.10.30">
    <property type="entry name" value="TolB, C-terminal domain"/>
    <property type="match status" value="2"/>
</dbReference>
<dbReference type="RefSeq" id="WP_069115147.1">
    <property type="nucleotide sequence ID" value="NZ_FNUC01000003.1"/>
</dbReference>
<evidence type="ECO:0000313" key="6">
    <source>
        <dbReference type="Proteomes" id="UP000181980"/>
    </source>
</evidence>
<gene>
    <name evidence="5" type="ORF">SAMN04488561_2425</name>
</gene>
<dbReference type="SUPFAM" id="SSF53474">
    <property type="entry name" value="alpha/beta-Hydrolases"/>
    <property type="match status" value="1"/>
</dbReference>
<evidence type="ECO:0000259" key="4">
    <source>
        <dbReference type="Pfam" id="PF00326"/>
    </source>
</evidence>
<dbReference type="GO" id="GO:0006508">
    <property type="term" value="P:proteolysis"/>
    <property type="evidence" value="ECO:0007669"/>
    <property type="project" value="InterPro"/>
</dbReference>
<evidence type="ECO:0000313" key="5">
    <source>
        <dbReference type="EMBL" id="SEE72362.1"/>
    </source>
</evidence>
<keyword evidence="5" id="KW-0645">Protease</keyword>
<dbReference type="InterPro" id="IPR029058">
    <property type="entry name" value="AB_hydrolase_fold"/>
</dbReference>
<dbReference type="AlphaFoldDB" id="A0A1H5L5K9"/>
<dbReference type="STRING" id="561176.SAMN04488561_2425"/>
<keyword evidence="2" id="KW-0720">Serine protease</keyword>
<keyword evidence="1" id="KW-0378">Hydrolase</keyword>
<dbReference type="EMBL" id="FNUC01000003">
    <property type="protein sequence ID" value="SEE72362.1"/>
    <property type="molecule type" value="Genomic_DNA"/>
</dbReference>
<sequence>MERYLTVDDIGRISIPEQPAISPDGSAVAYVVRTDDLGADRTERSLWLVPTGGGEPRRLTPPGGDSSPAWSPDGQLIAFLRTTDAAPQIWLLDVETLEPRQLTHRAGGAGAPAFSPDGSRLLFTAAADPAGPAATWAWGAPVVSRRLDYFADGDGVLSTSRRHVHVVDIGGGRCEQITDGDWNAVGAAWSPDGTRIAFSAAMGADADLTRESAAYVVDLDDPERVPRLAGSASGSAGPLTWTGDGTRLLVCGHPDGPGRFTGLLLVDPGDGTTHHLTEHLDQQVMYGAPGYPGSTPRVVADGGTVLFCVRDGGYVVPYSMPEAGGPVTPLLAKSGRNVSSLSVAAGLVAFLGSDAETFGDVFALDLASGETTQLTHHRAQLGELRLAQRHERTFRISDGTTVAGWVMRDPDASGPQPLLVDIHGGPHNAWNGAAESVHLYHHELVARGWTVLLLNPRGSDGYGEAFAQAVSGRWGTSDAADILEPIDELVAEGLADDARVAVTGFSYGGYLTCYLTSRTGRFAAAVGGGVISDLRSAAGTTDNRRALSTTEWGGAFWENADDYAAMSPITRVGDVRTPTLLLHGGADVRCALDQARQWHTALRELGVDTEIVVYPRASHDMLFDSPPRFRHDYNARVVDWVTRYAG</sequence>
<dbReference type="GO" id="GO:0004252">
    <property type="term" value="F:serine-type endopeptidase activity"/>
    <property type="evidence" value="ECO:0007669"/>
    <property type="project" value="TreeGrafter"/>
</dbReference>
<dbReference type="Pfam" id="PF07676">
    <property type="entry name" value="PD40"/>
    <property type="match status" value="3"/>
</dbReference>
<feature type="region of interest" description="Disordered" evidence="3">
    <location>
        <begin position="49"/>
        <end position="68"/>
    </location>
</feature>
<feature type="domain" description="Peptidase S9 prolyl oligopeptidase catalytic" evidence="4">
    <location>
        <begin position="444"/>
        <end position="645"/>
    </location>
</feature>
<evidence type="ECO:0000256" key="3">
    <source>
        <dbReference type="SAM" id="MobiDB-lite"/>
    </source>
</evidence>
<dbReference type="PANTHER" id="PTHR42776">
    <property type="entry name" value="SERINE PEPTIDASE S9 FAMILY MEMBER"/>
    <property type="match status" value="1"/>
</dbReference>
<reference evidence="6" key="1">
    <citation type="submission" date="2016-10" db="EMBL/GenBank/DDBJ databases">
        <authorList>
            <person name="Varghese N."/>
            <person name="Submissions S."/>
        </authorList>
    </citation>
    <scope>NUCLEOTIDE SEQUENCE [LARGE SCALE GENOMIC DNA]</scope>
    <source>
        <strain evidence="6">DSM 45237</strain>
    </source>
</reference>
<evidence type="ECO:0000256" key="1">
    <source>
        <dbReference type="ARBA" id="ARBA00022801"/>
    </source>
</evidence>
<dbReference type="InterPro" id="IPR011659">
    <property type="entry name" value="WD40"/>
</dbReference>
<dbReference type="GO" id="GO:0004177">
    <property type="term" value="F:aminopeptidase activity"/>
    <property type="evidence" value="ECO:0007669"/>
    <property type="project" value="UniProtKB-KW"/>
</dbReference>
<keyword evidence="5" id="KW-0031">Aminopeptidase</keyword>
<dbReference type="Pfam" id="PF00326">
    <property type="entry name" value="Peptidase_S9"/>
    <property type="match status" value="1"/>
</dbReference>
<proteinExistence type="predicted"/>
<dbReference type="Proteomes" id="UP000181980">
    <property type="component" value="Unassembled WGS sequence"/>
</dbReference>
<organism evidence="5 6">
    <name type="scientific">Jiangella alba</name>
    <dbReference type="NCBI Taxonomy" id="561176"/>
    <lineage>
        <taxon>Bacteria</taxon>
        <taxon>Bacillati</taxon>
        <taxon>Actinomycetota</taxon>
        <taxon>Actinomycetes</taxon>
        <taxon>Jiangellales</taxon>
        <taxon>Jiangellaceae</taxon>
        <taxon>Jiangella</taxon>
    </lineage>
</organism>